<dbReference type="SUPFAM" id="SSF55261">
    <property type="entry name" value="GAD domain-like"/>
    <property type="match status" value="1"/>
</dbReference>
<dbReference type="InterPro" id="IPR047090">
    <property type="entry name" value="AspRS_core"/>
</dbReference>
<dbReference type="InterPro" id="IPR004364">
    <property type="entry name" value="Aa-tRNA-synt_II"/>
</dbReference>
<dbReference type="HAMAP" id="MF_00044">
    <property type="entry name" value="Asp_tRNA_synth_type1"/>
    <property type="match status" value="1"/>
</dbReference>
<dbReference type="NCBIfam" id="NF001750">
    <property type="entry name" value="PRK00476.1"/>
    <property type="match status" value="1"/>
</dbReference>
<dbReference type="InterPro" id="IPR002312">
    <property type="entry name" value="Asp/Asn-tRNA-synth_IIb"/>
</dbReference>
<comment type="caution">
    <text evidence="9">The sequence shown here is derived from an EMBL/GenBank/DDBJ whole genome shotgun (WGS) entry which is preliminary data.</text>
</comment>
<evidence type="ECO:0000256" key="3">
    <source>
        <dbReference type="ARBA" id="ARBA00022741"/>
    </source>
</evidence>
<feature type="binding site" evidence="7">
    <location>
        <position position="222"/>
    </location>
    <ligand>
        <name>L-aspartate</name>
        <dbReference type="ChEBI" id="CHEBI:29991"/>
    </ligand>
</feature>
<keyword evidence="6 7" id="KW-0030">Aminoacyl-tRNA synthetase</keyword>
<dbReference type="PANTHER" id="PTHR22594:SF5">
    <property type="entry name" value="ASPARTATE--TRNA LIGASE, MITOCHONDRIAL"/>
    <property type="match status" value="1"/>
</dbReference>
<dbReference type="Pfam" id="PF02938">
    <property type="entry name" value="GAD"/>
    <property type="match status" value="1"/>
</dbReference>
<evidence type="ECO:0000256" key="1">
    <source>
        <dbReference type="ARBA" id="ARBA00006303"/>
    </source>
</evidence>
<evidence type="ECO:0000313" key="9">
    <source>
        <dbReference type="EMBL" id="MCS3921162.1"/>
    </source>
</evidence>
<feature type="binding site" evidence="7">
    <location>
        <position position="231"/>
    </location>
    <ligand>
        <name>ATP</name>
        <dbReference type="ChEBI" id="CHEBI:30616"/>
    </ligand>
</feature>
<protein>
    <recommendedName>
        <fullName evidence="7">Aspartate--tRNA(Asp/Asn) ligase</fullName>
        <ecNumber evidence="7">6.1.1.23</ecNumber>
    </recommendedName>
    <alternativeName>
        <fullName evidence="7">Aspartyl-tRNA synthetase</fullName>
        <shortName evidence="7">AspRS</shortName>
    </alternativeName>
    <alternativeName>
        <fullName evidence="7">Non-discriminating aspartyl-tRNA synthetase</fullName>
        <shortName evidence="7">ND-AspRS</shortName>
    </alternativeName>
</protein>
<dbReference type="InterPro" id="IPR004115">
    <property type="entry name" value="GAD-like_sf"/>
</dbReference>
<keyword evidence="10" id="KW-1185">Reference proteome</keyword>
<dbReference type="InterPro" id="IPR045864">
    <property type="entry name" value="aa-tRNA-synth_II/BPL/LPL"/>
</dbReference>
<dbReference type="Gene3D" id="3.30.930.10">
    <property type="entry name" value="Bira Bifunctional Protein, Domain 2"/>
    <property type="match status" value="1"/>
</dbReference>
<feature type="binding site" evidence="7">
    <location>
        <begin position="556"/>
        <end position="559"/>
    </location>
    <ligand>
        <name>ATP</name>
        <dbReference type="ChEBI" id="CHEBI:30616"/>
    </ligand>
</feature>
<dbReference type="Gene3D" id="2.40.50.140">
    <property type="entry name" value="Nucleic acid-binding proteins"/>
    <property type="match status" value="1"/>
</dbReference>
<dbReference type="Pfam" id="PF01336">
    <property type="entry name" value="tRNA_anti-codon"/>
    <property type="match status" value="1"/>
</dbReference>
<dbReference type="Proteomes" id="UP001204798">
    <property type="component" value="Unassembled WGS sequence"/>
</dbReference>
<evidence type="ECO:0000256" key="4">
    <source>
        <dbReference type="ARBA" id="ARBA00022840"/>
    </source>
</evidence>
<sequence length="630" mass="71167">MMKTHHCGELRPSHIGQTVTLCGWVNRVRDHGGVVFIDLRDRSGIVQCVFDPQFCPGDVVSAAREVGNEWVLKITGEVVRRPPGTENPKLPTGEIEVHAKSLEVLNDAKPLPFPIADEISVDEWVRLKYRYLDLRRKRMRDILELRHRFTKAVRDFMHENGFWEVETPILWKHTPEGAREFLVPSRLHPGRFFVLPQSPQIAKQLLMVAGVERYFQIARCLRDEDPRADRQPEFTQIDIEMSFVTAEDIYDTVERLLQYAFEKAAGIKVEVPFPRLTYAEVMERYGSDKPDLRFGMELVDISDIVANCQFRAFAETVARGGQVKALRVPNMASASRKELSDLTEFAKRFGAKGLATFALGDGEVRSQVAKFLTEGELKAIFERCGARQGDLVLVVADEPEIVAEVLGNLRLKLGRQLGLVSQDGKEFRFLWVTDFPLLKWDADENRYSPSHHPFTSPYPDDIPLLKEGIRALNDPNYPIPKGHRDHPLSKVRAYAYDIVLNGYEIGGGSIRIHRREIQELVFQAIELPPEEAKRKFDFLLEAFEYGAPPHGGIALGLDRIIALIAGCEATSPETGMPYLNIREVIAFPKTSTMQDPLTGAPTPVDEKVLAEQHISLRPEAIKALSQSSSK</sequence>
<feature type="binding site" evidence="7">
    <location>
        <position position="511"/>
    </location>
    <ligand>
        <name>L-aspartate</name>
        <dbReference type="ChEBI" id="CHEBI:29991"/>
    </ligand>
</feature>
<evidence type="ECO:0000256" key="5">
    <source>
        <dbReference type="ARBA" id="ARBA00022917"/>
    </source>
</evidence>
<dbReference type="EMBL" id="JANUCP010000009">
    <property type="protein sequence ID" value="MCS3921162.1"/>
    <property type="molecule type" value="Genomic_DNA"/>
</dbReference>
<dbReference type="InterPro" id="IPR012340">
    <property type="entry name" value="NA-bd_OB-fold"/>
</dbReference>
<keyword evidence="3 7" id="KW-0547">Nucleotide-binding</keyword>
<dbReference type="NCBIfam" id="TIGR00459">
    <property type="entry name" value="aspS_bact"/>
    <property type="match status" value="1"/>
</dbReference>
<dbReference type="SUPFAM" id="SSF55681">
    <property type="entry name" value="Class II aaRS and biotin synthetases"/>
    <property type="match status" value="1"/>
</dbReference>
<dbReference type="Pfam" id="PF00152">
    <property type="entry name" value="tRNA-synt_2"/>
    <property type="match status" value="1"/>
</dbReference>
<dbReference type="GO" id="GO:0004815">
    <property type="term" value="F:aspartate-tRNA ligase activity"/>
    <property type="evidence" value="ECO:0007669"/>
    <property type="project" value="UniProtKB-EC"/>
</dbReference>
<evidence type="ECO:0000313" key="10">
    <source>
        <dbReference type="Proteomes" id="UP001204798"/>
    </source>
</evidence>
<feature type="binding site" evidence="7">
    <location>
        <position position="504"/>
    </location>
    <ligand>
        <name>ATP</name>
        <dbReference type="ChEBI" id="CHEBI:30616"/>
    </ligand>
</feature>
<evidence type="ECO:0000256" key="6">
    <source>
        <dbReference type="ARBA" id="ARBA00023146"/>
    </source>
</evidence>
<keyword evidence="5 7" id="KW-0648">Protein biosynthesis</keyword>
<feature type="site" description="Important for tRNA non-discrimination" evidence="7">
    <location>
        <position position="84"/>
    </location>
</feature>
<feature type="binding site" evidence="7">
    <location>
        <begin position="222"/>
        <end position="224"/>
    </location>
    <ligand>
        <name>ATP</name>
        <dbReference type="ChEBI" id="CHEBI:30616"/>
    </ligand>
</feature>
<accession>A0ABT2ETB6</accession>
<feature type="binding site" evidence="7">
    <location>
        <position position="176"/>
    </location>
    <ligand>
        <name>L-aspartate</name>
        <dbReference type="ChEBI" id="CHEBI:29991"/>
    </ligand>
</feature>
<dbReference type="CDD" id="cd00777">
    <property type="entry name" value="AspRS_core"/>
    <property type="match status" value="1"/>
</dbReference>
<proteinExistence type="inferred from homology"/>
<dbReference type="SUPFAM" id="SSF50249">
    <property type="entry name" value="Nucleic acid-binding proteins"/>
    <property type="match status" value="1"/>
</dbReference>
<dbReference type="PRINTS" id="PR01042">
    <property type="entry name" value="TRNASYNTHASP"/>
</dbReference>
<keyword evidence="4 7" id="KW-0067">ATP-binding</keyword>
<dbReference type="InterPro" id="IPR047089">
    <property type="entry name" value="Asp-tRNA-ligase_1_N"/>
</dbReference>
<comment type="subcellular location">
    <subcellularLocation>
        <location evidence="7">Cytoplasm</location>
    </subcellularLocation>
</comment>
<dbReference type="RefSeq" id="WP_259102049.1">
    <property type="nucleotide sequence ID" value="NZ_CP130454.1"/>
</dbReference>
<dbReference type="EC" id="6.1.1.23" evidence="7"/>
<dbReference type="PANTHER" id="PTHR22594">
    <property type="entry name" value="ASPARTYL/LYSYL-TRNA SYNTHETASE"/>
    <property type="match status" value="1"/>
</dbReference>
<comment type="catalytic activity">
    <reaction evidence="7">
        <text>tRNA(Asx) + L-aspartate + ATP = L-aspartyl-tRNA(Asx) + AMP + diphosphate</text>
        <dbReference type="Rhea" id="RHEA:18349"/>
        <dbReference type="Rhea" id="RHEA-COMP:9710"/>
        <dbReference type="Rhea" id="RHEA-COMP:9711"/>
        <dbReference type="ChEBI" id="CHEBI:29991"/>
        <dbReference type="ChEBI" id="CHEBI:30616"/>
        <dbReference type="ChEBI" id="CHEBI:33019"/>
        <dbReference type="ChEBI" id="CHEBI:78442"/>
        <dbReference type="ChEBI" id="CHEBI:78516"/>
        <dbReference type="ChEBI" id="CHEBI:456215"/>
        <dbReference type="EC" id="6.1.1.23"/>
    </reaction>
</comment>
<evidence type="ECO:0000256" key="7">
    <source>
        <dbReference type="HAMAP-Rule" id="MF_00044"/>
    </source>
</evidence>
<dbReference type="InterPro" id="IPR004524">
    <property type="entry name" value="Asp-tRNA-ligase_1"/>
</dbReference>
<comment type="subunit">
    <text evidence="7">Homodimer.</text>
</comment>
<reference evidence="9 10" key="1">
    <citation type="submission" date="2022-08" db="EMBL/GenBank/DDBJ databases">
        <title>Bacterial and archaeal communities from various locations to study Microbial Dark Matter (Phase II).</title>
        <authorList>
            <person name="Stepanauskas R."/>
        </authorList>
    </citation>
    <scope>NUCLEOTIDE SEQUENCE [LARGE SCALE GENOMIC DNA]</scope>
    <source>
        <strain evidence="9 10">PD1</strain>
    </source>
</reference>
<dbReference type="InterPro" id="IPR004365">
    <property type="entry name" value="NA-bd_OB_tRNA"/>
</dbReference>
<organism evidence="9 10">
    <name type="scientific">Candidatus Fervidibacter sacchari</name>
    <dbReference type="NCBI Taxonomy" id="1448929"/>
    <lineage>
        <taxon>Bacteria</taxon>
        <taxon>Candidatus Fervidibacterota</taxon>
        <taxon>Candidatus Fervidibacter</taxon>
    </lineage>
</organism>
<name>A0ABT2ETB6_9BACT</name>
<dbReference type="CDD" id="cd04317">
    <property type="entry name" value="EcAspRS_like_N"/>
    <property type="match status" value="1"/>
</dbReference>
<gene>
    <name evidence="7" type="primary">aspS</name>
    <name evidence="9" type="ORF">M2350_003603</name>
</gene>
<evidence type="ECO:0000259" key="8">
    <source>
        <dbReference type="PROSITE" id="PS50862"/>
    </source>
</evidence>
<keyword evidence="7" id="KW-0963">Cytoplasm</keyword>
<dbReference type="InterPro" id="IPR029351">
    <property type="entry name" value="GAD_dom"/>
</dbReference>
<dbReference type="Gene3D" id="3.30.1360.30">
    <property type="entry name" value="GAD-like domain"/>
    <property type="match status" value="1"/>
</dbReference>
<feature type="binding site" evidence="7">
    <location>
        <position position="451"/>
    </location>
    <ligand>
        <name>L-aspartate</name>
        <dbReference type="ChEBI" id="CHEBI:29991"/>
    </ligand>
</feature>
<dbReference type="PROSITE" id="PS50862">
    <property type="entry name" value="AA_TRNA_LIGASE_II"/>
    <property type="match status" value="1"/>
</dbReference>
<keyword evidence="2 7" id="KW-0436">Ligase</keyword>
<feature type="site" description="Important for tRNA non-discrimination" evidence="7">
    <location>
        <position position="31"/>
    </location>
</feature>
<comment type="similarity">
    <text evidence="1 7">Belongs to the class-II aminoacyl-tRNA synthetase family. Type 1 subfamily.</text>
</comment>
<comment type="function">
    <text evidence="7">Aspartyl-tRNA synthetase with relaxed tRNA specificity since it is able to aspartylate not only its cognate tRNA(Asp) but also tRNA(Asn). Reaction proceeds in two steps: L-aspartate is first activated by ATP to form Asp-AMP and then transferred to the acceptor end of tRNA(Asp/Asn).</text>
</comment>
<feature type="domain" description="Aminoacyl-transfer RNA synthetases class-II family profile" evidence="8">
    <location>
        <begin position="143"/>
        <end position="577"/>
    </location>
</feature>
<dbReference type="InterPro" id="IPR006195">
    <property type="entry name" value="aa-tRNA-synth_II"/>
</dbReference>
<evidence type="ECO:0000256" key="2">
    <source>
        <dbReference type="ARBA" id="ARBA00022598"/>
    </source>
</evidence>
<feature type="region of interest" description="Aspartate" evidence="7">
    <location>
        <begin position="200"/>
        <end position="203"/>
    </location>
</feature>